<proteinExistence type="inferred from homology"/>
<sequence length="389" mass="44239">MGYSASVKLTAKVKLLPTPEQRGYLLDTLRRFNAACNYISDVAWETRTFKQIPLHHWVYHTVKDRFDLSAQMAVRANAKVVDAYKLDRQKPRSFRELGAITYDDRVLSWKLTASTVSIWTLQGRQTIPFAAGEYQRRLLRTRQRETDLAYVGGEFYLFATVNVEEPEPVEVKDVLGVDLGIVNIATDSDGETYSGSHLNSVRHRHRRLRRRLQKKGTKGAKRRLKKLSGKEWRFANDVNHTISKRIVEKAQRTNRAVALENLKGIRQRVRVRRPQRSTLHSWAFHDLGQKLAYKAQRAGVRVVFVDPRNSSRECPCCGHAEKANRPDQSTFRCRVCGFADHADKVAALNLRVRGWAAVNPPNVGEANRVLHGSVPASPYQSPLGFGRGS</sequence>
<evidence type="ECO:0000313" key="8">
    <source>
        <dbReference type="EMBL" id="GEM81863.1"/>
    </source>
</evidence>
<feature type="domain" description="Cas12f1-like TNB" evidence="7">
    <location>
        <begin position="284"/>
        <end position="350"/>
    </location>
</feature>
<accession>A0A511QWV4</accession>
<name>A0A511QWV4_9DEIN</name>
<dbReference type="InterPro" id="IPR001959">
    <property type="entry name" value="Transposase"/>
</dbReference>
<protein>
    <submittedName>
        <fullName evidence="8">Transposase</fullName>
    </submittedName>
</protein>
<evidence type="ECO:0000256" key="3">
    <source>
        <dbReference type="ARBA" id="ARBA00022578"/>
    </source>
</evidence>
<keyword evidence="5" id="KW-0233">DNA recombination</keyword>
<dbReference type="AlphaFoldDB" id="A0A511QWV4"/>
<dbReference type="GO" id="GO:0006310">
    <property type="term" value="P:DNA recombination"/>
    <property type="evidence" value="ECO:0007669"/>
    <property type="project" value="UniProtKB-KW"/>
</dbReference>
<gene>
    <name evidence="8" type="ORF">MHY01S_00290</name>
</gene>
<dbReference type="NCBIfam" id="NF040570">
    <property type="entry name" value="guided_TnpB"/>
    <property type="match status" value="1"/>
</dbReference>
<dbReference type="GO" id="GO:0003677">
    <property type="term" value="F:DNA binding"/>
    <property type="evidence" value="ECO:0007669"/>
    <property type="project" value="UniProtKB-KW"/>
</dbReference>
<evidence type="ECO:0000256" key="4">
    <source>
        <dbReference type="ARBA" id="ARBA00023125"/>
    </source>
</evidence>
<reference evidence="8 9" key="1">
    <citation type="submission" date="2019-07" db="EMBL/GenBank/DDBJ databases">
        <title>Whole genome shotgun sequence of Meiothermus hypogaeus NBRC 106114.</title>
        <authorList>
            <person name="Hosoyama A."/>
            <person name="Uohara A."/>
            <person name="Ohji S."/>
            <person name="Ichikawa N."/>
        </authorList>
    </citation>
    <scope>NUCLEOTIDE SEQUENCE [LARGE SCALE GENOMIC DNA]</scope>
    <source>
        <strain evidence="8 9">NBRC 106114</strain>
    </source>
</reference>
<dbReference type="PANTHER" id="PTHR30405:SF11">
    <property type="entry name" value="RNA-GUIDED DNA ENDONUCLEASE RV2885C-RELATED"/>
    <property type="match status" value="1"/>
</dbReference>
<evidence type="ECO:0000256" key="1">
    <source>
        <dbReference type="ARBA" id="ARBA00008761"/>
    </source>
</evidence>
<evidence type="ECO:0000256" key="2">
    <source>
        <dbReference type="ARBA" id="ARBA00011044"/>
    </source>
</evidence>
<dbReference type="Pfam" id="PF01385">
    <property type="entry name" value="OrfB_IS605"/>
    <property type="match status" value="1"/>
</dbReference>
<dbReference type="NCBIfam" id="TIGR01766">
    <property type="entry name" value="IS200/IS605 family accessory protein TnpB-like domain"/>
    <property type="match status" value="1"/>
</dbReference>
<keyword evidence="3" id="KW-0815">Transposition</keyword>
<dbReference type="EMBL" id="BJXL01000001">
    <property type="protein sequence ID" value="GEM81863.1"/>
    <property type="molecule type" value="Genomic_DNA"/>
</dbReference>
<feature type="domain" description="Probable transposase IS891/IS1136/IS1341" evidence="6">
    <location>
        <begin position="161"/>
        <end position="253"/>
    </location>
</feature>
<dbReference type="InterPro" id="IPR051399">
    <property type="entry name" value="RNA-guided_DNA_endo/Transpos"/>
</dbReference>
<dbReference type="PANTHER" id="PTHR30405">
    <property type="entry name" value="TRANSPOSASE"/>
    <property type="match status" value="1"/>
</dbReference>
<organism evidence="8 9">
    <name type="scientific">Meiothermus hypogaeus NBRC 106114</name>
    <dbReference type="NCBI Taxonomy" id="1227553"/>
    <lineage>
        <taxon>Bacteria</taxon>
        <taxon>Thermotogati</taxon>
        <taxon>Deinococcota</taxon>
        <taxon>Deinococci</taxon>
        <taxon>Thermales</taxon>
        <taxon>Thermaceae</taxon>
        <taxon>Meiothermus</taxon>
    </lineage>
</organism>
<dbReference type="Proteomes" id="UP000321197">
    <property type="component" value="Unassembled WGS sequence"/>
</dbReference>
<evidence type="ECO:0000256" key="5">
    <source>
        <dbReference type="ARBA" id="ARBA00023172"/>
    </source>
</evidence>
<dbReference type="InterPro" id="IPR010095">
    <property type="entry name" value="Cas12f1-like_TNB"/>
</dbReference>
<evidence type="ECO:0000259" key="6">
    <source>
        <dbReference type="Pfam" id="PF01385"/>
    </source>
</evidence>
<comment type="similarity">
    <text evidence="1">In the C-terminal section; belongs to the transposase 35 family.</text>
</comment>
<comment type="caution">
    <text evidence="8">The sequence shown here is derived from an EMBL/GenBank/DDBJ whole genome shotgun (WGS) entry which is preliminary data.</text>
</comment>
<comment type="similarity">
    <text evidence="2">In the N-terminal section; belongs to the transposase 2 family.</text>
</comment>
<dbReference type="GO" id="GO:0032196">
    <property type="term" value="P:transposition"/>
    <property type="evidence" value="ECO:0007669"/>
    <property type="project" value="UniProtKB-KW"/>
</dbReference>
<evidence type="ECO:0000313" key="9">
    <source>
        <dbReference type="Proteomes" id="UP000321197"/>
    </source>
</evidence>
<dbReference type="Pfam" id="PF07282">
    <property type="entry name" value="Cas12f1-like_TNB"/>
    <property type="match status" value="1"/>
</dbReference>
<keyword evidence="4" id="KW-0238">DNA-binding</keyword>
<evidence type="ECO:0000259" key="7">
    <source>
        <dbReference type="Pfam" id="PF07282"/>
    </source>
</evidence>